<proteinExistence type="predicted"/>
<evidence type="ECO:0000313" key="2">
    <source>
        <dbReference type="Proteomes" id="UP000002786"/>
    </source>
</evidence>
<evidence type="ECO:0008006" key="3">
    <source>
        <dbReference type="Google" id="ProtNLM"/>
    </source>
</evidence>
<accession>I4Z9T9</accession>
<reference evidence="1 2" key="1">
    <citation type="submission" date="2012-02" db="EMBL/GenBank/DDBJ databases">
        <title>Improved High-Quality Draft genome of Prevotella bivia DSM 20514.</title>
        <authorList>
            <consortium name="US DOE Joint Genome Institute (JGI-PGF)"/>
            <person name="Lucas S."/>
            <person name="Copeland A."/>
            <person name="Lapidus A."/>
            <person name="Bruce D."/>
            <person name="Goodwin L."/>
            <person name="Pitluck S."/>
            <person name="Peters L."/>
            <person name="Mikhailova N."/>
            <person name="Munk A.C.C."/>
            <person name="Kyrpides N."/>
            <person name="Mavromatis K."/>
            <person name="Detter J.C."/>
            <person name="Han C."/>
            <person name="Land M."/>
            <person name="Hauser L."/>
            <person name="Markowitz V."/>
            <person name="Cheng J.-F."/>
            <person name="Hugenholtz P."/>
            <person name="Woyke T."/>
            <person name="Wu D."/>
            <person name="Gronow S."/>
            <person name="Wellnitz S."/>
            <person name="Brambilla E."/>
            <person name="Klenk H.-P."/>
            <person name="Eisen J.A."/>
        </authorList>
    </citation>
    <scope>NUCLEOTIDE SEQUENCE [LARGE SCALE GENOMIC DNA]</scope>
    <source>
        <strain evidence="1 2">DSM 20514</strain>
    </source>
</reference>
<protein>
    <recommendedName>
        <fullName evidence="3">Lipoprotein</fullName>
    </recommendedName>
</protein>
<sequence length="169" mass="19211">MKMKKLSIIATVISCIVWGSCSPSKSGMVHKAKQNLEASLDYPKQLKLTAHTEPDSAFGVNYFTRKEITGMLKVMDVVTKNLMAKTQGVADISNADVYTVNLMRRQMNAATEVQTMIFKNTLKGEWSGWKVKLDYECVDKDGMKYRAERWVFFDREGKDVVKTFEIPLP</sequence>
<evidence type="ECO:0000313" key="1">
    <source>
        <dbReference type="EMBL" id="EIM32981.1"/>
    </source>
</evidence>
<dbReference type="PROSITE" id="PS51257">
    <property type="entry name" value="PROKAR_LIPOPROTEIN"/>
    <property type="match status" value="1"/>
</dbReference>
<keyword evidence="2" id="KW-1185">Reference proteome</keyword>
<dbReference type="HOGENOM" id="CLU_1487690_0_0_10"/>
<gene>
    <name evidence="1" type="ORF">PrebiDRAFT_1259</name>
</gene>
<organism evidence="1 2">
    <name type="scientific">Prevotella bivia DSM 20514</name>
    <dbReference type="NCBI Taxonomy" id="868129"/>
    <lineage>
        <taxon>Bacteria</taxon>
        <taxon>Pseudomonadati</taxon>
        <taxon>Bacteroidota</taxon>
        <taxon>Bacteroidia</taxon>
        <taxon>Bacteroidales</taxon>
        <taxon>Prevotellaceae</taxon>
        <taxon>Prevotella</taxon>
    </lineage>
</organism>
<name>I4Z9T9_9BACT</name>
<dbReference type="Proteomes" id="UP000002786">
    <property type="component" value="Unassembled WGS sequence"/>
</dbReference>
<dbReference type="EMBL" id="JH660660">
    <property type="protein sequence ID" value="EIM32981.1"/>
    <property type="molecule type" value="Genomic_DNA"/>
</dbReference>
<dbReference type="AlphaFoldDB" id="I4Z9T9"/>